<proteinExistence type="predicted"/>
<dbReference type="EMBL" id="JALJOR010000001">
    <property type="protein sequence ID" value="KAK9829795.1"/>
    <property type="molecule type" value="Genomic_DNA"/>
</dbReference>
<dbReference type="InterPro" id="IPR049578">
    <property type="entry name" value="CAXIP1-like_GIY-YIG_dom"/>
</dbReference>
<dbReference type="CDD" id="cd10450">
    <property type="entry name" value="GIY-YIG_AtGrxS16_like"/>
    <property type="match status" value="1"/>
</dbReference>
<dbReference type="AlphaFoldDB" id="A0AAW1R8B7"/>
<name>A0AAW1R8B7_9CHLO</name>
<evidence type="ECO:0000313" key="2">
    <source>
        <dbReference type="Proteomes" id="UP001489004"/>
    </source>
</evidence>
<gene>
    <name evidence="1" type="ORF">WJX72_007953</name>
</gene>
<accession>A0AAW1R8B7</accession>
<dbReference type="Proteomes" id="UP001489004">
    <property type="component" value="Unassembled WGS sequence"/>
</dbReference>
<evidence type="ECO:0000313" key="1">
    <source>
        <dbReference type="EMBL" id="KAK9829795.1"/>
    </source>
</evidence>
<protein>
    <submittedName>
        <fullName evidence="1">Uncharacterized protein</fullName>
    </submittedName>
</protein>
<keyword evidence="2" id="KW-1185">Reference proteome</keyword>
<reference evidence="1 2" key="1">
    <citation type="journal article" date="2024" name="Nat. Commun.">
        <title>Phylogenomics reveals the evolutionary origins of lichenization in chlorophyte algae.</title>
        <authorList>
            <person name="Puginier C."/>
            <person name="Libourel C."/>
            <person name="Otte J."/>
            <person name="Skaloud P."/>
            <person name="Haon M."/>
            <person name="Grisel S."/>
            <person name="Petersen M."/>
            <person name="Berrin J.G."/>
            <person name="Delaux P.M."/>
            <person name="Dal Grande F."/>
            <person name="Keller J."/>
        </authorList>
    </citation>
    <scope>NUCLEOTIDE SEQUENCE [LARGE SCALE GENOMIC DNA]</scope>
    <source>
        <strain evidence="1 2">SAG 2043</strain>
    </source>
</reference>
<sequence>MAAQVLANCQRPLTSRQPVTCNRAKPSPTAVCSLRTPPSPQVDLHRAQFLGHYGAAQPCSRCSSGMVTEAASVSDASTSQKLVDQDLTPILNAQGLIQPVIPEGTQASVFAIYDDKKKLQYVGFSKDLYNSLRTVFSRRPDKAFFYKVCHLNRLDQQEMIDLRTAWFEECGGPPPGNKLAMERNLWQQPVEAGAISARGRQQAAEAEVVTLMVVITSRGCNEVFVPNPELLAKGQVDFLPATAMTPEELEKQREMLSKMAKATSVVSTVIDGEPATFQIFFQRAMKTNGGYMFDLKINFEEKDTIHRVIVGAEYYDAFGITAEQMVEKTFAFLLAKKLPRRTEGILLSSQFPMNYFSISEVEQMFPDFADWFADQGKLPGDDKFWRFNRIHDYGSVKEDPNVYENRAARA</sequence>
<organism evidence="1 2">
    <name type="scientific">[Myrmecia] bisecta</name>
    <dbReference type="NCBI Taxonomy" id="41462"/>
    <lineage>
        <taxon>Eukaryota</taxon>
        <taxon>Viridiplantae</taxon>
        <taxon>Chlorophyta</taxon>
        <taxon>core chlorophytes</taxon>
        <taxon>Trebouxiophyceae</taxon>
        <taxon>Trebouxiales</taxon>
        <taxon>Trebouxiaceae</taxon>
        <taxon>Myrmecia</taxon>
    </lineage>
</organism>
<comment type="caution">
    <text evidence="1">The sequence shown here is derived from an EMBL/GenBank/DDBJ whole genome shotgun (WGS) entry which is preliminary data.</text>
</comment>